<reference evidence="3 4" key="1">
    <citation type="submission" date="2019-02" db="EMBL/GenBank/DDBJ databases">
        <title>Deep-cultivation of Planctomycetes and their phenomic and genomic characterization uncovers novel biology.</title>
        <authorList>
            <person name="Wiegand S."/>
            <person name="Jogler M."/>
            <person name="Boedeker C."/>
            <person name="Pinto D."/>
            <person name="Vollmers J."/>
            <person name="Rivas-Marin E."/>
            <person name="Kohn T."/>
            <person name="Peeters S.H."/>
            <person name="Heuer A."/>
            <person name="Rast P."/>
            <person name="Oberbeckmann S."/>
            <person name="Bunk B."/>
            <person name="Jeske O."/>
            <person name="Meyerdierks A."/>
            <person name="Storesund J.E."/>
            <person name="Kallscheuer N."/>
            <person name="Luecker S."/>
            <person name="Lage O.M."/>
            <person name="Pohl T."/>
            <person name="Merkel B.J."/>
            <person name="Hornburger P."/>
            <person name="Mueller R.-W."/>
            <person name="Bruemmer F."/>
            <person name="Labrenz M."/>
            <person name="Spormann A.M."/>
            <person name="Op den Camp H."/>
            <person name="Overmann J."/>
            <person name="Amann R."/>
            <person name="Jetten M.S.M."/>
            <person name="Mascher T."/>
            <person name="Medema M.H."/>
            <person name="Devos D.P."/>
            <person name="Kaster A.-K."/>
            <person name="Ovreas L."/>
            <person name="Rohde M."/>
            <person name="Galperin M.Y."/>
            <person name="Jogler C."/>
        </authorList>
    </citation>
    <scope>NUCLEOTIDE SEQUENCE [LARGE SCALE GENOMIC DNA]</scope>
    <source>
        <strain evidence="3 4">Spa11</strain>
    </source>
</reference>
<proteinExistence type="predicted"/>
<dbReference type="InterPro" id="IPR057727">
    <property type="entry name" value="WCX_dom"/>
</dbReference>
<dbReference type="PROSITE" id="PS52050">
    <property type="entry name" value="WYL"/>
    <property type="match status" value="1"/>
</dbReference>
<dbReference type="Pfam" id="PF25583">
    <property type="entry name" value="WCX"/>
    <property type="match status" value="1"/>
</dbReference>
<evidence type="ECO:0000259" key="2">
    <source>
        <dbReference type="Pfam" id="PF25583"/>
    </source>
</evidence>
<name>A0A518K4P9_9BACT</name>
<dbReference type="PANTHER" id="PTHR34580">
    <property type="match status" value="1"/>
</dbReference>
<dbReference type="InterPro" id="IPR026881">
    <property type="entry name" value="WYL_dom"/>
</dbReference>
<evidence type="ECO:0000313" key="3">
    <source>
        <dbReference type="EMBL" id="QDV72770.1"/>
    </source>
</evidence>
<sequence length="287" mass="32826">MFRDIESLREAGVPIEYDADAQRYRIDAAHFLPPTNLTLEEALSVVLLAGRVGELERDTLFAAAIGAAEKIEASLPSSMRERLSEVAEAIDLRPPPVNPLADKGDVYRALLRASVDQQAVRIRYDCRTEFREIETDLDPYHLLFQERSWYVIGRSSRHDEVRTFNIGRVKAVEPTGASFKRPPSFSVKKHLRNAWRLIPDDGPDSEVHLRFSAVVSRNVAEVLWHPTQRCEFRDDGSLDYHVTVSGIREIVWWVLGYGDQVEVLKPERLRREVARRHRAAAERYGVV</sequence>
<dbReference type="InterPro" id="IPR028349">
    <property type="entry name" value="PafC-like"/>
</dbReference>
<dbReference type="EMBL" id="CP036349">
    <property type="protein sequence ID" value="QDV72770.1"/>
    <property type="molecule type" value="Genomic_DNA"/>
</dbReference>
<dbReference type="PANTHER" id="PTHR34580:SF1">
    <property type="entry name" value="PROTEIN PAFC"/>
    <property type="match status" value="1"/>
</dbReference>
<dbReference type="Pfam" id="PF13280">
    <property type="entry name" value="WYL"/>
    <property type="match status" value="1"/>
</dbReference>
<protein>
    <submittedName>
        <fullName evidence="3">Uncharacterized protein</fullName>
    </submittedName>
</protein>
<feature type="domain" description="WCX" evidence="2">
    <location>
        <begin position="206"/>
        <end position="281"/>
    </location>
</feature>
<gene>
    <name evidence="3" type="ORF">Spa11_09520</name>
</gene>
<keyword evidence="4" id="KW-1185">Reference proteome</keyword>
<organism evidence="3 4">
    <name type="scientific">Botrimarina mediterranea</name>
    <dbReference type="NCBI Taxonomy" id="2528022"/>
    <lineage>
        <taxon>Bacteria</taxon>
        <taxon>Pseudomonadati</taxon>
        <taxon>Planctomycetota</taxon>
        <taxon>Planctomycetia</taxon>
        <taxon>Pirellulales</taxon>
        <taxon>Lacipirellulaceae</taxon>
        <taxon>Botrimarina</taxon>
    </lineage>
</organism>
<dbReference type="PIRSF" id="PIRSF016838">
    <property type="entry name" value="PafC"/>
    <property type="match status" value="1"/>
</dbReference>
<evidence type="ECO:0000313" key="4">
    <source>
        <dbReference type="Proteomes" id="UP000316426"/>
    </source>
</evidence>
<dbReference type="Proteomes" id="UP000316426">
    <property type="component" value="Chromosome"/>
</dbReference>
<feature type="domain" description="WYL" evidence="1">
    <location>
        <begin position="106"/>
        <end position="173"/>
    </location>
</feature>
<dbReference type="AlphaFoldDB" id="A0A518K4P9"/>
<accession>A0A518K4P9</accession>
<dbReference type="InterPro" id="IPR051534">
    <property type="entry name" value="CBASS_pafABC_assoc_protein"/>
</dbReference>
<evidence type="ECO:0000259" key="1">
    <source>
        <dbReference type="Pfam" id="PF13280"/>
    </source>
</evidence>
<dbReference type="KEGG" id="bmei:Spa11_09520"/>